<comment type="caution">
    <text evidence="1">The sequence shown here is derived from an EMBL/GenBank/DDBJ whole genome shotgun (WGS) entry which is preliminary data.</text>
</comment>
<dbReference type="EMBL" id="JAGQLK010000010">
    <property type="protein sequence ID" value="MCA9382886.1"/>
    <property type="molecule type" value="Genomic_DNA"/>
</dbReference>
<evidence type="ECO:0000313" key="2">
    <source>
        <dbReference type="Proteomes" id="UP000783287"/>
    </source>
</evidence>
<reference evidence="1" key="2">
    <citation type="journal article" date="2021" name="Microbiome">
        <title>Successional dynamics and alternative stable states in a saline activated sludge microbial community over 9 years.</title>
        <authorList>
            <person name="Wang Y."/>
            <person name="Ye J."/>
            <person name="Ju F."/>
            <person name="Liu L."/>
            <person name="Boyd J.A."/>
            <person name="Deng Y."/>
            <person name="Parks D.H."/>
            <person name="Jiang X."/>
            <person name="Yin X."/>
            <person name="Woodcroft B.J."/>
            <person name="Tyson G.W."/>
            <person name="Hugenholtz P."/>
            <person name="Polz M.F."/>
            <person name="Zhang T."/>
        </authorList>
    </citation>
    <scope>NUCLEOTIDE SEQUENCE</scope>
    <source>
        <strain evidence="1">HKST-UBA14</strain>
    </source>
</reference>
<organism evidence="1 2">
    <name type="scientific">Candidatus Dojkabacteria bacterium</name>
    <dbReference type="NCBI Taxonomy" id="2099670"/>
    <lineage>
        <taxon>Bacteria</taxon>
        <taxon>Candidatus Dojkabacteria</taxon>
    </lineage>
</organism>
<name>A0A955RIH5_9BACT</name>
<reference evidence="1" key="1">
    <citation type="submission" date="2020-04" db="EMBL/GenBank/DDBJ databases">
        <authorList>
            <person name="Zhang T."/>
        </authorList>
    </citation>
    <scope>NUCLEOTIDE SEQUENCE</scope>
    <source>
        <strain evidence="1">HKST-UBA14</strain>
    </source>
</reference>
<accession>A0A955RIH5</accession>
<protein>
    <submittedName>
        <fullName evidence="1">Uncharacterized protein</fullName>
    </submittedName>
</protein>
<sequence length="228" mass="25940">MLDQFIPRFGIPKPPRFWTTNEVSEDEIGSRVGKGFYHHVFQHAYKPDKVIKLPINWEPIIPTRSPLLMSLFNTWVAKFFTDFYLPTIIHMNLDHNQYAIEQAKYTGRAFRRSDLTDPVIADQFEAIMAANRSMVASTGFSMDFQGFDMFVELQKNRFNPSYDPGLSNIVVTHDPDLSSAKLLVTDYDLLNASRNSIKISSLRSSLILGTSFLAQNAALTQSFGQGLY</sequence>
<evidence type="ECO:0000313" key="1">
    <source>
        <dbReference type="EMBL" id="MCA9382886.1"/>
    </source>
</evidence>
<dbReference type="AlphaFoldDB" id="A0A955RIH5"/>
<gene>
    <name evidence="1" type="ORF">KC909_00835</name>
</gene>
<proteinExistence type="predicted"/>
<dbReference type="Proteomes" id="UP000783287">
    <property type="component" value="Unassembled WGS sequence"/>
</dbReference>